<protein>
    <recommendedName>
        <fullName evidence="5">Tyrosine-protein phosphatase</fullName>
        <ecNumber evidence="5">3.1.3.48</ecNumber>
    </recommendedName>
</protein>
<dbReference type="RefSeq" id="WP_171777599.1">
    <property type="nucleotide sequence ID" value="NZ_CP045272.1"/>
</dbReference>
<dbReference type="AlphaFoldDB" id="A0A6M6DZJ0"/>
<dbReference type="EC" id="3.1.3.48" evidence="5"/>
<evidence type="ECO:0000313" key="6">
    <source>
        <dbReference type="EMBL" id="QJX78754.1"/>
    </source>
</evidence>
<dbReference type="Gene3D" id="3.20.20.140">
    <property type="entry name" value="Metal-dependent hydrolases"/>
    <property type="match status" value="1"/>
</dbReference>
<keyword evidence="3 5" id="KW-0904">Protein phosphatase</keyword>
<accession>A0A6M6DZJ0</accession>
<dbReference type="SUPFAM" id="SSF89550">
    <property type="entry name" value="PHP domain-like"/>
    <property type="match status" value="1"/>
</dbReference>
<dbReference type="PIRSF" id="PIRSF016557">
    <property type="entry name" value="Caps_synth_CpsB"/>
    <property type="match status" value="1"/>
</dbReference>
<reference evidence="6 7" key="1">
    <citation type="submission" date="2019-10" db="EMBL/GenBank/DDBJ databases">
        <title>Complete genome sequences for adaption low water activity.</title>
        <authorList>
            <person name="Zhao L."/>
            <person name="Zhong J."/>
        </authorList>
    </citation>
    <scope>NUCLEOTIDE SEQUENCE [LARGE SCALE GENOMIC DNA]</scope>
    <source>
        <strain evidence="6 7">FDU301</strain>
    </source>
</reference>
<comment type="similarity">
    <text evidence="1 5">Belongs to the metallo-dependent hydrolases superfamily. CpsB/CapC family.</text>
</comment>
<dbReference type="Proteomes" id="UP000501076">
    <property type="component" value="Chromosome"/>
</dbReference>
<dbReference type="PANTHER" id="PTHR39181:SF1">
    <property type="entry name" value="TYROSINE-PROTEIN PHOSPHATASE YWQE"/>
    <property type="match status" value="1"/>
</dbReference>
<dbReference type="EMBL" id="CP045272">
    <property type="protein sequence ID" value="QJX78754.1"/>
    <property type="molecule type" value="Genomic_DNA"/>
</dbReference>
<dbReference type="Pfam" id="PF19567">
    <property type="entry name" value="CpsB_CapC"/>
    <property type="match status" value="1"/>
</dbReference>
<name>A0A6M6DZJ0_PRIMG</name>
<gene>
    <name evidence="6" type="ORF">FDZ14_22130</name>
</gene>
<dbReference type="GO" id="GO:0030145">
    <property type="term" value="F:manganese ion binding"/>
    <property type="evidence" value="ECO:0007669"/>
    <property type="project" value="UniProtKB-UniRule"/>
</dbReference>
<evidence type="ECO:0000256" key="1">
    <source>
        <dbReference type="ARBA" id="ARBA00005750"/>
    </source>
</evidence>
<evidence type="ECO:0000256" key="2">
    <source>
        <dbReference type="ARBA" id="ARBA00022801"/>
    </source>
</evidence>
<evidence type="ECO:0000313" key="7">
    <source>
        <dbReference type="Proteomes" id="UP000501076"/>
    </source>
</evidence>
<evidence type="ECO:0000256" key="4">
    <source>
        <dbReference type="ARBA" id="ARBA00051722"/>
    </source>
</evidence>
<dbReference type="GO" id="GO:0004725">
    <property type="term" value="F:protein tyrosine phosphatase activity"/>
    <property type="evidence" value="ECO:0007669"/>
    <property type="project" value="UniProtKB-UniRule"/>
</dbReference>
<organism evidence="6 7">
    <name type="scientific">Priestia megaterium</name>
    <name type="common">Bacillus megaterium</name>
    <dbReference type="NCBI Taxonomy" id="1404"/>
    <lineage>
        <taxon>Bacteria</taxon>
        <taxon>Bacillati</taxon>
        <taxon>Bacillota</taxon>
        <taxon>Bacilli</taxon>
        <taxon>Bacillales</taxon>
        <taxon>Bacillaceae</taxon>
        <taxon>Priestia</taxon>
    </lineage>
</organism>
<evidence type="ECO:0000256" key="5">
    <source>
        <dbReference type="PIRNR" id="PIRNR016557"/>
    </source>
</evidence>
<dbReference type="InterPro" id="IPR016195">
    <property type="entry name" value="Pol/histidinol_Pase-like"/>
</dbReference>
<comment type="catalytic activity">
    <reaction evidence="4 5">
        <text>O-phospho-L-tyrosyl-[protein] + H2O = L-tyrosyl-[protein] + phosphate</text>
        <dbReference type="Rhea" id="RHEA:10684"/>
        <dbReference type="Rhea" id="RHEA-COMP:10136"/>
        <dbReference type="Rhea" id="RHEA-COMP:20101"/>
        <dbReference type="ChEBI" id="CHEBI:15377"/>
        <dbReference type="ChEBI" id="CHEBI:43474"/>
        <dbReference type="ChEBI" id="CHEBI:46858"/>
        <dbReference type="ChEBI" id="CHEBI:61978"/>
        <dbReference type="EC" id="3.1.3.48"/>
    </reaction>
</comment>
<sequence length="255" mass="28896">MIDLHCHILHGIDDGAQTIEDSLHMAKQAVHEGIHTIVATPHHQNGKYMNEKNDIVHRVLVLNDYLLQENIPLTILPGQESRIYGEILTDYRSGKILTLNQTDKYIFIELPSSQVPQFTERLLYDIQAEGLIPIIVHPERNSRLIEEPDILYNLVNKGAMTQITASSLTGRFGKKIKKFSIDLIYANLTHIIASDAHNVSGRNFYMQEASEVIASESGMDTLYMFYENAEAIINGQACFKDTPDKVKKKKFLGIF</sequence>
<evidence type="ECO:0000256" key="3">
    <source>
        <dbReference type="ARBA" id="ARBA00022912"/>
    </source>
</evidence>
<dbReference type="PANTHER" id="PTHR39181">
    <property type="entry name" value="TYROSINE-PROTEIN PHOSPHATASE YWQE"/>
    <property type="match status" value="1"/>
</dbReference>
<keyword evidence="2 5" id="KW-0378">Hydrolase</keyword>
<proteinExistence type="inferred from homology"/>
<dbReference type="InterPro" id="IPR016667">
    <property type="entry name" value="Caps_polysacc_synth_CpsB/CapC"/>
</dbReference>